<dbReference type="AlphaFoldDB" id="A0A2P5KAN2"/>
<organism evidence="2 3">
    <name type="scientific">Mycetohabitans endofungorum</name>
    <dbReference type="NCBI Taxonomy" id="417203"/>
    <lineage>
        <taxon>Bacteria</taxon>
        <taxon>Pseudomonadati</taxon>
        <taxon>Pseudomonadota</taxon>
        <taxon>Betaproteobacteria</taxon>
        <taxon>Burkholderiales</taxon>
        <taxon>Burkholderiaceae</taxon>
        <taxon>Mycetohabitans</taxon>
    </lineage>
</organism>
<dbReference type="RefSeq" id="WP_104077438.1">
    <property type="nucleotide sequence ID" value="NZ_CP062179.1"/>
</dbReference>
<sequence length="198" mass="22468">MVDNEFICVDRFHVITGGPGSGKSTLLDALQAAGYARSVEAGRGVIQDQVRIGGPALPWHDPALFAQWMLCWEMRSYHLARERRVPVLFDRGVPDVVGYLRLCGLPVPPHVLRAAQSFRYNRQVFIAPPWREIFVQDVERKQDFDEARRTYDVMVSSYDALGYRLVELPCGPVSERARFVIEQITRGDHRGGHEGCRS</sequence>
<protein>
    <submittedName>
        <fullName evidence="2">Putative ATPase</fullName>
    </submittedName>
</protein>
<dbReference type="InterPro" id="IPR027417">
    <property type="entry name" value="P-loop_NTPase"/>
</dbReference>
<dbReference type="InterPro" id="IPR038727">
    <property type="entry name" value="NadR/Ttd14_AAA_dom"/>
</dbReference>
<dbReference type="Proteomes" id="UP000243096">
    <property type="component" value="Unassembled WGS sequence"/>
</dbReference>
<dbReference type="SUPFAM" id="SSF52540">
    <property type="entry name" value="P-loop containing nucleoside triphosphate hydrolases"/>
    <property type="match status" value="1"/>
</dbReference>
<evidence type="ECO:0000259" key="1">
    <source>
        <dbReference type="Pfam" id="PF13521"/>
    </source>
</evidence>
<dbReference type="Pfam" id="PF13521">
    <property type="entry name" value="AAA_28"/>
    <property type="match status" value="1"/>
</dbReference>
<evidence type="ECO:0000313" key="2">
    <source>
        <dbReference type="EMBL" id="PPB83788.1"/>
    </source>
</evidence>
<dbReference type="Gene3D" id="3.40.50.300">
    <property type="entry name" value="P-loop containing nucleotide triphosphate hydrolases"/>
    <property type="match status" value="1"/>
</dbReference>
<evidence type="ECO:0000313" key="3">
    <source>
        <dbReference type="Proteomes" id="UP000243096"/>
    </source>
</evidence>
<accession>A0A2P5KAN2</accession>
<name>A0A2P5KAN2_9BURK</name>
<reference evidence="2 3" key="1">
    <citation type="submission" date="2018-01" db="EMBL/GenBank/DDBJ databases">
        <title>Genomic Encyclopedia of Type Strains, Phase III (KMG-III): the genomes of soil and plant-associated and newly described type strains.</title>
        <authorList>
            <person name="Whitman W."/>
        </authorList>
    </citation>
    <scope>NUCLEOTIDE SEQUENCE [LARGE SCALE GENOMIC DNA]</scope>
    <source>
        <strain evidence="2 3">HKI456</strain>
    </source>
</reference>
<proteinExistence type="predicted"/>
<gene>
    <name evidence="2" type="ORF">B0O95_106179</name>
</gene>
<dbReference type="OrthoDB" id="5638848at2"/>
<comment type="caution">
    <text evidence="2">The sequence shown here is derived from an EMBL/GenBank/DDBJ whole genome shotgun (WGS) entry which is preliminary data.</text>
</comment>
<feature type="domain" description="NadR/Ttd14 AAA" evidence="1">
    <location>
        <begin position="13"/>
        <end position="176"/>
    </location>
</feature>
<dbReference type="EMBL" id="PRDW01000006">
    <property type="protein sequence ID" value="PPB83788.1"/>
    <property type="molecule type" value="Genomic_DNA"/>
</dbReference>
<keyword evidence="3" id="KW-1185">Reference proteome</keyword>